<dbReference type="RefSeq" id="WP_138930702.1">
    <property type="nucleotide sequence ID" value="NZ_SWMU01000001.1"/>
</dbReference>
<keyword evidence="2" id="KW-1185">Reference proteome</keyword>
<dbReference type="InterPro" id="IPR036583">
    <property type="entry name" value="23S_rRNA_IVS_sf"/>
</dbReference>
<dbReference type="PANTHER" id="PTHR38471:SF2">
    <property type="entry name" value="FOUR HELIX BUNDLE PROTEIN"/>
    <property type="match status" value="1"/>
</dbReference>
<dbReference type="Gene3D" id="1.20.1440.60">
    <property type="entry name" value="23S rRNA-intervening sequence"/>
    <property type="match status" value="1"/>
</dbReference>
<accession>A0A4U5TUM6</accession>
<organism evidence="1 2">
    <name type="scientific">Mesohalobacter halotolerans</name>
    <dbReference type="NCBI Taxonomy" id="1883405"/>
    <lineage>
        <taxon>Bacteria</taxon>
        <taxon>Pseudomonadati</taxon>
        <taxon>Bacteroidota</taxon>
        <taxon>Flavobacteriia</taxon>
        <taxon>Flavobacteriales</taxon>
        <taxon>Flavobacteriaceae</taxon>
        <taxon>Mesohalobacter</taxon>
    </lineage>
</organism>
<gene>
    <name evidence="1" type="ORF">FCN74_00830</name>
</gene>
<dbReference type="OrthoDB" id="9811959at2"/>
<name>A0A4U5TUM6_9FLAO</name>
<dbReference type="CDD" id="cd16377">
    <property type="entry name" value="23S_rRNA_IVP_like"/>
    <property type="match status" value="1"/>
</dbReference>
<evidence type="ECO:0000313" key="2">
    <source>
        <dbReference type="Proteomes" id="UP000306552"/>
    </source>
</evidence>
<dbReference type="Proteomes" id="UP000306552">
    <property type="component" value="Unassembled WGS sequence"/>
</dbReference>
<sequence length="119" mass="13688">MNHKDLDVWKVSIDLVTLVYKHTENFPRSEQFGLTNQIRRSVISISSNIAEGSGRNSWKELHKFVSYSIGSAAELDTQLIIAKHLNYLNPEAETTLFPMIEKTRKLLSGYKKFVKSKME</sequence>
<comment type="caution">
    <text evidence="1">The sequence shown here is derived from an EMBL/GenBank/DDBJ whole genome shotgun (WGS) entry which is preliminary data.</text>
</comment>
<dbReference type="InterPro" id="IPR012657">
    <property type="entry name" value="23S_rRNA-intervening_sequence"/>
</dbReference>
<dbReference type="PANTHER" id="PTHR38471">
    <property type="entry name" value="FOUR HELIX BUNDLE PROTEIN"/>
    <property type="match status" value="1"/>
</dbReference>
<dbReference type="AlphaFoldDB" id="A0A4U5TUM6"/>
<dbReference type="SUPFAM" id="SSF158446">
    <property type="entry name" value="IVS-encoded protein-like"/>
    <property type="match status" value="1"/>
</dbReference>
<proteinExistence type="predicted"/>
<dbReference type="EMBL" id="SWMU01000001">
    <property type="protein sequence ID" value="TKS56998.1"/>
    <property type="molecule type" value="Genomic_DNA"/>
</dbReference>
<evidence type="ECO:0000313" key="1">
    <source>
        <dbReference type="EMBL" id="TKS56998.1"/>
    </source>
</evidence>
<dbReference type="Pfam" id="PF05635">
    <property type="entry name" value="23S_rRNA_IVP"/>
    <property type="match status" value="1"/>
</dbReference>
<protein>
    <submittedName>
        <fullName evidence="1">Four helix bundle protein</fullName>
    </submittedName>
</protein>
<dbReference type="NCBIfam" id="TIGR02436">
    <property type="entry name" value="four helix bundle protein"/>
    <property type="match status" value="1"/>
</dbReference>
<reference evidence="1 2" key="1">
    <citation type="submission" date="2019-04" db="EMBL/GenBank/DDBJ databases">
        <title>Psychroflexus halotolerans sp. nov., isolated from a marine solar saltern.</title>
        <authorList>
            <person name="Feng X."/>
        </authorList>
    </citation>
    <scope>NUCLEOTIDE SEQUENCE [LARGE SCALE GENOMIC DNA]</scope>
    <source>
        <strain evidence="1 2">WDS2C27</strain>
    </source>
</reference>